<proteinExistence type="predicted"/>
<organism evidence="2 3">
    <name type="scientific">Maricaulis maris</name>
    <dbReference type="NCBI Taxonomy" id="74318"/>
    <lineage>
        <taxon>Bacteria</taxon>
        <taxon>Pseudomonadati</taxon>
        <taxon>Pseudomonadota</taxon>
        <taxon>Alphaproteobacteria</taxon>
        <taxon>Maricaulales</taxon>
        <taxon>Maricaulaceae</taxon>
        <taxon>Maricaulis</taxon>
    </lineage>
</organism>
<evidence type="ECO:0008006" key="4">
    <source>
        <dbReference type="Google" id="ProtNLM"/>
    </source>
</evidence>
<feature type="chain" id="PRO_5019853823" description="DUF2891 family protein" evidence="1">
    <location>
        <begin position="24"/>
        <end position="368"/>
    </location>
</feature>
<dbReference type="Pfam" id="PF11199">
    <property type="entry name" value="DUF2891"/>
    <property type="match status" value="1"/>
</dbReference>
<dbReference type="AlphaFoldDB" id="A0A495D4G7"/>
<dbReference type="InterPro" id="IPR021365">
    <property type="entry name" value="DUF2891"/>
</dbReference>
<gene>
    <name evidence="2" type="ORF">C7435_2785</name>
</gene>
<accession>A0A495D4G7</accession>
<evidence type="ECO:0000256" key="1">
    <source>
        <dbReference type="SAM" id="SignalP"/>
    </source>
</evidence>
<sequence length="368" mass="40611">MLSRTFFVIIANFAFLCSNIAEAQSEAVSQDQERHFLQLALDCVDREYPNKISHVLQSDTDALTPRALHPAFYGCFDWHSAVHGHWLIVRLLRGGLDAEAELAATTALDAHLNTAAIAGEVAYFQAEGRASFERPYGLAWLLQLGAELREWDDPRARRWSQALAPLEAVIADRYRSWLPNLAYPVRIGTHNQSAFGFALALDWARTAGDAELEGMLVDATLRFHREDRACPIRYEPSGEDFLSPCLMEADLMRRVLDQADFAAWLTGFLPDIPHDGSADWLEPGVVLDASDGKLVHLDGVNLSRAWNLEAIADSLPADDPRRDSLMAASARHAASGIASVTGDDYAGGHWLASFATYLVTGRALDIPR</sequence>
<dbReference type="EMBL" id="RBIM01000006">
    <property type="protein sequence ID" value="RKQ95679.1"/>
    <property type="molecule type" value="Genomic_DNA"/>
</dbReference>
<evidence type="ECO:0000313" key="2">
    <source>
        <dbReference type="EMBL" id="RKQ95679.1"/>
    </source>
</evidence>
<reference evidence="2 3" key="1">
    <citation type="submission" date="2018-10" db="EMBL/GenBank/DDBJ databases">
        <title>Genomic Encyclopedia of Type Strains, Phase IV (KMG-IV): sequencing the most valuable type-strain genomes for metagenomic binning, comparative biology and taxonomic classification.</title>
        <authorList>
            <person name="Goeker M."/>
        </authorList>
    </citation>
    <scope>NUCLEOTIDE SEQUENCE [LARGE SCALE GENOMIC DNA]</scope>
    <source>
        <strain evidence="2 3">DSM 4734</strain>
    </source>
</reference>
<keyword evidence="1" id="KW-0732">Signal</keyword>
<dbReference type="RefSeq" id="WP_121212141.1">
    <property type="nucleotide sequence ID" value="NZ_RBIM01000006.1"/>
</dbReference>
<name>A0A495D4G7_9PROT</name>
<comment type="caution">
    <text evidence="2">The sequence shown here is derived from an EMBL/GenBank/DDBJ whole genome shotgun (WGS) entry which is preliminary data.</text>
</comment>
<protein>
    <recommendedName>
        <fullName evidence="4">DUF2891 family protein</fullName>
    </recommendedName>
</protein>
<dbReference type="OrthoDB" id="9779797at2"/>
<feature type="signal peptide" evidence="1">
    <location>
        <begin position="1"/>
        <end position="23"/>
    </location>
</feature>
<dbReference type="Proteomes" id="UP000273675">
    <property type="component" value="Unassembled WGS sequence"/>
</dbReference>
<evidence type="ECO:0000313" key="3">
    <source>
        <dbReference type="Proteomes" id="UP000273675"/>
    </source>
</evidence>